<dbReference type="Proteomes" id="UP000218965">
    <property type="component" value="Chromosome"/>
</dbReference>
<evidence type="ECO:0000313" key="2">
    <source>
        <dbReference type="Proteomes" id="UP000218965"/>
    </source>
</evidence>
<accession>A0A0U5BKI2</accession>
<sequence length="129" mass="14072">MLIKKVRGGQPPRVAWENGRVKIQVLHIEDCPNWQEAGDRVRLVLDSIGRGDVPVEFVLIRTEAEAVSSGFAGSPTILLDGQDLFPSQGNTADLACRVYLTERGFAGAPTVGQLERTLQEREALSGDRS</sequence>
<reference evidence="2" key="1">
    <citation type="submission" date="2015-12" db="EMBL/GenBank/DDBJ databases">
        <authorList>
            <person name="Shamseldin A."/>
            <person name="Moawad H."/>
            <person name="Abd El-Rahim W.M."/>
            <person name="Sadowsky M.J."/>
        </authorList>
    </citation>
    <scope>NUCLEOTIDE SEQUENCE [LARGE SCALE GENOMIC DNA]</scope>
    <source>
        <strain evidence="2">JAM AC0309</strain>
    </source>
</reference>
<dbReference type="EMBL" id="AP017315">
    <property type="protein sequence ID" value="BAU32053.1"/>
    <property type="molecule type" value="Genomic_DNA"/>
</dbReference>
<name>A0A0U5BKI2_9MICO</name>
<organism evidence="1 2">
    <name type="scientific">Microcella alkaliphila</name>
    <dbReference type="NCBI Taxonomy" id="279828"/>
    <lineage>
        <taxon>Bacteria</taxon>
        <taxon>Bacillati</taxon>
        <taxon>Actinomycetota</taxon>
        <taxon>Actinomycetes</taxon>
        <taxon>Micrococcales</taxon>
        <taxon>Microbacteriaceae</taxon>
        <taxon>Microcella</taxon>
    </lineage>
</organism>
<evidence type="ECO:0000313" key="1">
    <source>
        <dbReference type="EMBL" id="BAU32053.1"/>
    </source>
</evidence>
<dbReference type="KEGG" id="malk:MalAC0309_1196"/>
<protein>
    <recommendedName>
        <fullName evidence="3">Thioredoxin family protein</fullName>
    </recommendedName>
</protein>
<reference evidence="1 2" key="2">
    <citation type="submission" date="2016-01" db="EMBL/GenBank/DDBJ databases">
        <title>Microcella alkaliphila JAM AC0309 whole genome shotgun sequence.</title>
        <authorList>
            <person name="Kurata A."/>
            <person name="Hirose Y."/>
            <person name="Kishimoto N."/>
            <person name="Kobayashi T."/>
        </authorList>
    </citation>
    <scope>NUCLEOTIDE SEQUENCE [LARGE SCALE GENOMIC DNA]</scope>
    <source>
        <strain evidence="1 2">JAM AC0309</strain>
    </source>
</reference>
<evidence type="ECO:0008006" key="3">
    <source>
        <dbReference type="Google" id="ProtNLM"/>
    </source>
</evidence>
<dbReference type="AlphaFoldDB" id="A0A0U5BKI2"/>
<gene>
    <name evidence="1" type="ORF">MalAC0309_1196</name>
</gene>
<proteinExistence type="predicted"/>